<name>A0A8H9IS04_9PSEU</name>
<sequence>MRFAHFFLGEPGGRPERCLAERGLLSPTPGWVRCTTGAGACWVDLTVRVHRSEPGPNLAEYEDVVESSYESTDGELSVFTWSRRLVRYLGELPEGPGSYRIRYHLRDCDKAVAGVGLIQLWPAPPAPPAELKISSNTAGFWHPSRSLPC</sequence>
<evidence type="ECO:0000313" key="1">
    <source>
        <dbReference type="EMBL" id="GHF44934.1"/>
    </source>
</evidence>
<reference evidence="1" key="2">
    <citation type="submission" date="2020-09" db="EMBL/GenBank/DDBJ databases">
        <authorList>
            <person name="Sun Q."/>
            <person name="Zhou Y."/>
        </authorList>
    </citation>
    <scope>NUCLEOTIDE SEQUENCE</scope>
    <source>
        <strain evidence="1">CGMCC 4.7679</strain>
    </source>
</reference>
<proteinExistence type="predicted"/>
<comment type="caution">
    <text evidence="1">The sequence shown here is derived from an EMBL/GenBank/DDBJ whole genome shotgun (WGS) entry which is preliminary data.</text>
</comment>
<accession>A0A8H9IS04</accession>
<gene>
    <name evidence="1" type="ORF">GCM10017566_17430</name>
</gene>
<organism evidence="1 2">
    <name type="scientific">Amycolatopsis bartoniae</name>
    <dbReference type="NCBI Taxonomy" id="941986"/>
    <lineage>
        <taxon>Bacteria</taxon>
        <taxon>Bacillati</taxon>
        <taxon>Actinomycetota</taxon>
        <taxon>Actinomycetes</taxon>
        <taxon>Pseudonocardiales</taxon>
        <taxon>Pseudonocardiaceae</taxon>
        <taxon>Amycolatopsis</taxon>
    </lineage>
</organism>
<dbReference type="AlphaFoldDB" id="A0A8H9IS04"/>
<evidence type="ECO:0000313" key="2">
    <source>
        <dbReference type="Proteomes" id="UP000658656"/>
    </source>
</evidence>
<reference evidence="1" key="1">
    <citation type="journal article" date="2014" name="Int. J. Syst. Evol. Microbiol.">
        <title>Complete genome sequence of Corynebacterium casei LMG S-19264T (=DSM 44701T), isolated from a smear-ripened cheese.</title>
        <authorList>
            <consortium name="US DOE Joint Genome Institute (JGI-PGF)"/>
            <person name="Walter F."/>
            <person name="Albersmeier A."/>
            <person name="Kalinowski J."/>
            <person name="Ruckert C."/>
        </authorList>
    </citation>
    <scope>NUCLEOTIDE SEQUENCE</scope>
    <source>
        <strain evidence="1">CGMCC 4.7679</strain>
    </source>
</reference>
<dbReference type="EMBL" id="BNAV01000002">
    <property type="protein sequence ID" value="GHF44934.1"/>
    <property type="molecule type" value="Genomic_DNA"/>
</dbReference>
<keyword evidence="2" id="KW-1185">Reference proteome</keyword>
<dbReference type="Proteomes" id="UP000658656">
    <property type="component" value="Unassembled WGS sequence"/>
</dbReference>
<protein>
    <submittedName>
        <fullName evidence="1">Uncharacterized protein</fullName>
    </submittedName>
</protein>